<proteinExistence type="predicted"/>
<organism evidence="1 2">
    <name type="scientific">Parapoynx stagnalis nucleopolyhedrovirus</name>
    <dbReference type="NCBI Taxonomy" id="2993413"/>
    <lineage>
        <taxon>Viruses</taxon>
        <taxon>Viruses incertae sedis</taxon>
        <taxon>Naldaviricetes</taxon>
        <taxon>Lefavirales</taxon>
        <taxon>Baculoviridae</taxon>
        <taxon>Alphabaculovirus</taxon>
        <taxon>Alphabaculovirus pastagnalis</taxon>
    </lineage>
</organism>
<reference evidence="1" key="1">
    <citation type="journal article" date="2022" name="Viruses">
        <title>The Parapoynx stagnalis Nucleopolyhedrovirus (PastNPV), a Divergent Member of the Alphabaculovirus Group I Clade, Encodes a Homolog of Ran GTPase.</title>
        <authorList>
            <person name="Harrison R.L."/>
            <person name="Rowley D.L."/>
        </authorList>
    </citation>
    <scope>NUCLEOTIDE SEQUENCE</scope>
    <source>
        <strain evidence="1">BCIPV-473</strain>
    </source>
</reference>
<evidence type="ECO:0000313" key="2">
    <source>
        <dbReference type="Proteomes" id="UP001264959"/>
    </source>
</evidence>
<keyword evidence="2" id="KW-1185">Reference proteome</keyword>
<sequence>MDNDNGDFIVEKEISYSINFSQDLLYKILDSYIVPNFKDVQEYFDFYDENNTRTRLSTTSVSSIKKHSTKCENFAYWVPNTNVLVPLVWRESKEIKTPHTLLTNNLNKILKVYVYKHDGIEIKFEHVYFSKNYIDTFDSMMADKIVKLLNILENCPSFGDATKNSQLGSDEILAQLRLEYEFDGNEPDANQLNIMCKMIADMESLGDYQNISPCLPYTTLLDKIVPRKFEQEQKIVYGDNREEFDDIEINKWAYKLDGIRGRGIFVRNFCLIQADDTKFYSTKLVNLFKLNNIVSFQCEIMDDNKIYVTDLLQIFKYKYNNRTQYECAIDHPYVLDANVATECINHLNEHVKSITLTDTTPKCTMLFQKFFTPPLVQTSYTTFAIDGYVVLDSMLRYHKFKWIKSVELEYDAHNNAFNSLNGTLKNYFIVSNIKLEHERVYECALTDNIINVLKHRPDRIVPN</sequence>
<dbReference type="Pfam" id="PF05098">
    <property type="entry name" value="LEF-4"/>
    <property type="match status" value="1"/>
</dbReference>
<dbReference type="InterPro" id="IPR007790">
    <property type="entry name" value="LEF-4"/>
</dbReference>
<dbReference type="GO" id="GO:0006355">
    <property type="term" value="P:regulation of DNA-templated transcription"/>
    <property type="evidence" value="ECO:0007669"/>
    <property type="project" value="InterPro"/>
</dbReference>
<accession>A0A9E8C0F5</accession>
<dbReference type="EMBL" id="ON704650">
    <property type="protein sequence ID" value="UZE89741.1"/>
    <property type="molecule type" value="Genomic_DNA"/>
</dbReference>
<dbReference type="Proteomes" id="UP001264959">
    <property type="component" value="Segment"/>
</dbReference>
<name>A0A9E8C0F5_9ABAC</name>
<evidence type="ECO:0000313" key="1">
    <source>
        <dbReference type="EMBL" id="UZE89741.1"/>
    </source>
</evidence>
<protein>
    <submittedName>
        <fullName evidence="1">LEF-4</fullName>
    </submittedName>
</protein>